<protein>
    <submittedName>
        <fullName evidence="9">Rod shape-determining protein MreD</fullName>
    </submittedName>
</protein>
<dbReference type="Pfam" id="PF04093">
    <property type="entry name" value="MreD"/>
    <property type="match status" value="1"/>
</dbReference>
<keyword evidence="6 8" id="KW-1133">Transmembrane helix</keyword>
<evidence type="ECO:0000256" key="7">
    <source>
        <dbReference type="ARBA" id="ARBA00023136"/>
    </source>
</evidence>
<feature type="transmembrane region" description="Helical" evidence="8">
    <location>
        <begin position="108"/>
        <end position="130"/>
    </location>
</feature>
<accession>A0A1T5F2T7</accession>
<dbReference type="InterPro" id="IPR007227">
    <property type="entry name" value="Cell_shape_determining_MreD"/>
</dbReference>
<evidence type="ECO:0000256" key="2">
    <source>
        <dbReference type="ARBA" id="ARBA00007776"/>
    </source>
</evidence>
<keyword evidence="10" id="KW-1185">Reference proteome</keyword>
<evidence type="ECO:0000256" key="8">
    <source>
        <dbReference type="SAM" id="Phobius"/>
    </source>
</evidence>
<feature type="transmembrane region" description="Helical" evidence="8">
    <location>
        <begin position="142"/>
        <end position="163"/>
    </location>
</feature>
<dbReference type="GO" id="GO:0005886">
    <property type="term" value="C:plasma membrane"/>
    <property type="evidence" value="ECO:0007669"/>
    <property type="project" value="UniProtKB-SubCell"/>
</dbReference>
<organism evidence="9 10">
    <name type="scientific">Rhizorhabdus histidinilytica</name>
    <dbReference type="NCBI Taxonomy" id="439228"/>
    <lineage>
        <taxon>Bacteria</taxon>
        <taxon>Pseudomonadati</taxon>
        <taxon>Pseudomonadota</taxon>
        <taxon>Alphaproteobacteria</taxon>
        <taxon>Sphingomonadales</taxon>
        <taxon>Sphingomonadaceae</taxon>
        <taxon>Rhizorhabdus</taxon>
    </lineage>
</organism>
<gene>
    <name evidence="9" type="ORF">SAMN06295920_10880</name>
</gene>
<evidence type="ECO:0000256" key="4">
    <source>
        <dbReference type="ARBA" id="ARBA00022692"/>
    </source>
</evidence>
<comment type="subcellular location">
    <subcellularLocation>
        <location evidence="1">Cell membrane</location>
        <topology evidence="1">Multi-pass membrane protein</topology>
    </subcellularLocation>
</comment>
<dbReference type="GO" id="GO:0008360">
    <property type="term" value="P:regulation of cell shape"/>
    <property type="evidence" value="ECO:0007669"/>
    <property type="project" value="UniProtKB-KW"/>
</dbReference>
<proteinExistence type="inferred from homology"/>
<evidence type="ECO:0000313" key="10">
    <source>
        <dbReference type="Proteomes" id="UP000189818"/>
    </source>
</evidence>
<evidence type="ECO:0000256" key="5">
    <source>
        <dbReference type="ARBA" id="ARBA00022960"/>
    </source>
</evidence>
<dbReference type="AlphaFoldDB" id="A0A1T5F2T7"/>
<sequence>MIAPEGNPFLERAPLRVTIVPILSTLAGSATALLPIVATEPIVPPFGLMMLLAWRLLRPEIWPVWVALPLGLADDLISGHYLGTAMILWTIAFLSLEWVDQALRWRDSWIEWGVASLGIVTIGIGSWALSQPGGSHTSVLTVLPQTIGAILLFPAILRITAALDNWRLKR</sequence>
<feature type="transmembrane region" description="Helical" evidence="8">
    <location>
        <begin position="15"/>
        <end position="34"/>
    </location>
</feature>
<dbReference type="OrthoDB" id="7426601at2"/>
<name>A0A1T5F2T7_9SPHN</name>
<evidence type="ECO:0000256" key="3">
    <source>
        <dbReference type="ARBA" id="ARBA00022475"/>
    </source>
</evidence>
<evidence type="ECO:0000256" key="1">
    <source>
        <dbReference type="ARBA" id="ARBA00004651"/>
    </source>
</evidence>
<keyword evidence="7 8" id="KW-0472">Membrane</keyword>
<evidence type="ECO:0000313" key="9">
    <source>
        <dbReference type="EMBL" id="SKB90502.1"/>
    </source>
</evidence>
<keyword evidence="4 8" id="KW-0812">Transmembrane</keyword>
<dbReference type="STRING" id="439228.SAMN06295920_10880"/>
<evidence type="ECO:0000256" key="6">
    <source>
        <dbReference type="ARBA" id="ARBA00022989"/>
    </source>
</evidence>
<dbReference type="Proteomes" id="UP000189818">
    <property type="component" value="Unassembled WGS sequence"/>
</dbReference>
<comment type="similarity">
    <text evidence="2">Belongs to the MreD family.</text>
</comment>
<feature type="transmembrane region" description="Helical" evidence="8">
    <location>
        <begin position="77"/>
        <end position="96"/>
    </location>
</feature>
<dbReference type="EMBL" id="FUYM01000008">
    <property type="protein sequence ID" value="SKB90502.1"/>
    <property type="molecule type" value="Genomic_DNA"/>
</dbReference>
<keyword evidence="3" id="KW-1003">Cell membrane</keyword>
<keyword evidence="5" id="KW-0133">Cell shape</keyword>
<reference evidence="10" key="1">
    <citation type="submission" date="2017-02" db="EMBL/GenBank/DDBJ databases">
        <authorList>
            <person name="Varghese N."/>
            <person name="Submissions S."/>
        </authorList>
    </citation>
    <scope>NUCLEOTIDE SEQUENCE [LARGE SCALE GENOMIC DNA]</scope>
    <source>
        <strain evidence="10">UM2</strain>
    </source>
</reference>